<evidence type="ECO:0000313" key="3">
    <source>
        <dbReference type="Proteomes" id="UP000247973"/>
    </source>
</evidence>
<gene>
    <name evidence="2" type="ORF">CLV62_10442</name>
</gene>
<feature type="domain" description="Cyclic nucleotide-binding" evidence="1">
    <location>
        <begin position="11"/>
        <end position="115"/>
    </location>
</feature>
<dbReference type="AlphaFoldDB" id="A0A2V3PYC0"/>
<dbReference type="Proteomes" id="UP000247973">
    <property type="component" value="Unassembled WGS sequence"/>
</dbReference>
<dbReference type="SMART" id="SM00100">
    <property type="entry name" value="cNMP"/>
    <property type="match status" value="1"/>
</dbReference>
<evidence type="ECO:0000259" key="1">
    <source>
        <dbReference type="PROSITE" id="PS50042"/>
    </source>
</evidence>
<dbReference type="CDD" id="cd00038">
    <property type="entry name" value="CAP_ED"/>
    <property type="match status" value="1"/>
</dbReference>
<dbReference type="RefSeq" id="WP_110309745.1">
    <property type="nucleotide sequence ID" value="NZ_QICL01000004.1"/>
</dbReference>
<dbReference type="InterPro" id="IPR018490">
    <property type="entry name" value="cNMP-bd_dom_sf"/>
</dbReference>
<dbReference type="InterPro" id="IPR014710">
    <property type="entry name" value="RmlC-like_jellyroll"/>
</dbReference>
<proteinExistence type="predicted"/>
<sequence length="190" mass="22764">MYPDLIQHIQSYTKLEEDQIKTISKYFKRVHLKNKEYLLEEGQVCKSYFFIEKGCARMFFYTNKGAEQITQFALENWWITDYFSFADQKPSAYSIQAIEKSEILAIDHLSFEKLLKEAPILERYFRIIMQRAVAASQLRIKLLYDLSKEELYLHFSANFPEFIQRIPQYMLASFLGLTPEYLSEIRKKKY</sequence>
<evidence type="ECO:0000313" key="2">
    <source>
        <dbReference type="EMBL" id="PXV66782.1"/>
    </source>
</evidence>
<organism evidence="2 3">
    <name type="scientific">Dysgonomonas alginatilytica</name>
    <dbReference type="NCBI Taxonomy" id="1605892"/>
    <lineage>
        <taxon>Bacteria</taxon>
        <taxon>Pseudomonadati</taxon>
        <taxon>Bacteroidota</taxon>
        <taxon>Bacteroidia</taxon>
        <taxon>Bacteroidales</taxon>
        <taxon>Dysgonomonadaceae</taxon>
        <taxon>Dysgonomonas</taxon>
    </lineage>
</organism>
<dbReference type="OrthoDB" id="680421at2"/>
<dbReference type="Gene3D" id="2.60.120.10">
    <property type="entry name" value="Jelly Rolls"/>
    <property type="match status" value="1"/>
</dbReference>
<dbReference type="InterPro" id="IPR000595">
    <property type="entry name" value="cNMP-bd_dom"/>
</dbReference>
<comment type="caution">
    <text evidence="2">The sequence shown here is derived from an EMBL/GenBank/DDBJ whole genome shotgun (WGS) entry which is preliminary data.</text>
</comment>
<protein>
    <submittedName>
        <fullName evidence="2">CRP-like cAMP-binding protein</fullName>
    </submittedName>
</protein>
<accession>A0A2V3PYC0</accession>
<dbReference type="SUPFAM" id="SSF51206">
    <property type="entry name" value="cAMP-binding domain-like"/>
    <property type="match status" value="1"/>
</dbReference>
<keyword evidence="3" id="KW-1185">Reference proteome</keyword>
<dbReference type="EMBL" id="QICL01000004">
    <property type="protein sequence ID" value="PXV66782.1"/>
    <property type="molecule type" value="Genomic_DNA"/>
</dbReference>
<name>A0A2V3PYC0_9BACT</name>
<reference evidence="2 3" key="1">
    <citation type="submission" date="2018-03" db="EMBL/GenBank/DDBJ databases">
        <title>Genomic Encyclopedia of Archaeal and Bacterial Type Strains, Phase II (KMG-II): from individual species to whole genera.</title>
        <authorList>
            <person name="Goeker M."/>
        </authorList>
    </citation>
    <scope>NUCLEOTIDE SEQUENCE [LARGE SCALE GENOMIC DNA]</scope>
    <source>
        <strain evidence="2 3">DSM 100214</strain>
    </source>
</reference>
<dbReference type="Pfam" id="PF00027">
    <property type="entry name" value="cNMP_binding"/>
    <property type="match status" value="1"/>
</dbReference>
<dbReference type="PROSITE" id="PS50042">
    <property type="entry name" value="CNMP_BINDING_3"/>
    <property type="match status" value="1"/>
</dbReference>